<dbReference type="Proteomes" id="UP000607435">
    <property type="component" value="Unassembled WGS sequence"/>
</dbReference>
<accession>A0ABR6XY82</accession>
<feature type="signal peptide" evidence="1">
    <location>
        <begin position="1"/>
        <end position="24"/>
    </location>
</feature>
<sequence>MKNNKFALQIVAFGLIILSFIACDKDFATLESDLINEGNATNFDIKKDSFNIIAFTQALGPVQTNGLGLNTLGIYDDTYGRTTSSFLTQVNASTYDPVFGEGVSIDSVVLTIPYFSTITDIDEDENLIYDVDSILPEPSEGVYKPIRLRLFENNYFIRDFDPNGEFNESQDYFSNKSASETETISDAALEGEEIGFVEYDDEGNITPVDNIIDINEEGYTLTIINDEDETEVSQRLSPGIRVKLDTTFWRNKIINREGETELSSQNNFTNYFRGLYFKAEPVDDDGSFLILNVGAQTSNIIIYYTRLTASTTDDPDETEQGTYQLSFGPNRINFMDNEFTSPIEDGDSETGDSRIYLKGGQGSLARIKLFNGDDTDDDPEMNAFETFKNTFVETDEDGNFVKSKKLINEANLIFYVDQDIVQDGEPNRIYLYDIENKTPLFDYFADLGSSSLPSFSKINHLGPLQRVDDEPNGNGIKYKLKITEHINDLLIRDSTNVDLGLAVSINVNLEESFAQRKVQDADDSEFTSPISSIITPRGTVLHGNTSEDESKRVYLEIYYTCLNEDDDCNQN</sequence>
<dbReference type="InterPro" id="IPR025366">
    <property type="entry name" value="DUF4270"/>
</dbReference>
<proteinExistence type="predicted"/>
<feature type="chain" id="PRO_5045753754" evidence="1">
    <location>
        <begin position="25"/>
        <end position="571"/>
    </location>
</feature>
<gene>
    <name evidence="2" type="ORF">H6H04_03590</name>
</gene>
<evidence type="ECO:0000256" key="1">
    <source>
        <dbReference type="SAM" id="SignalP"/>
    </source>
</evidence>
<dbReference type="Pfam" id="PF14092">
    <property type="entry name" value="DUF4270"/>
    <property type="match status" value="1"/>
</dbReference>
<protein>
    <submittedName>
        <fullName evidence="2">DUF4270 domain-containing protein</fullName>
    </submittedName>
</protein>
<evidence type="ECO:0000313" key="3">
    <source>
        <dbReference type="Proteomes" id="UP000607435"/>
    </source>
</evidence>
<evidence type="ECO:0000313" key="2">
    <source>
        <dbReference type="EMBL" id="MBC3845453.1"/>
    </source>
</evidence>
<keyword evidence="1" id="KW-0732">Signal</keyword>
<keyword evidence="3" id="KW-1185">Reference proteome</keyword>
<reference evidence="2 3" key="1">
    <citation type="submission" date="2020-08" db="EMBL/GenBank/DDBJ databases">
        <title>Winogradskyella ouciana sp. nov., isolated from the hadal seawater of the Mariana Trench.</title>
        <authorList>
            <person name="He X."/>
        </authorList>
    </citation>
    <scope>NUCLEOTIDE SEQUENCE [LARGE SCALE GENOMIC DNA]</scope>
    <source>
        <strain evidence="2 3">KCTC 22026</strain>
    </source>
</reference>
<name>A0ABR6XY82_9FLAO</name>
<dbReference type="EMBL" id="JACOME010000001">
    <property type="protein sequence ID" value="MBC3845453.1"/>
    <property type="molecule type" value="Genomic_DNA"/>
</dbReference>
<organism evidence="2 3">
    <name type="scientific">Winogradskyella echinorum</name>
    <dbReference type="NCBI Taxonomy" id="538189"/>
    <lineage>
        <taxon>Bacteria</taxon>
        <taxon>Pseudomonadati</taxon>
        <taxon>Bacteroidota</taxon>
        <taxon>Flavobacteriia</taxon>
        <taxon>Flavobacteriales</taxon>
        <taxon>Flavobacteriaceae</taxon>
        <taxon>Winogradskyella</taxon>
    </lineage>
</organism>
<dbReference type="PROSITE" id="PS51257">
    <property type="entry name" value="PROKAR_LIPOPROTEIN"/>
    <property type="match status" value="1"/>
</dbReference>
<comment type="caution">
    <text evidence="2">The sequence shown here is derived from an EMBL/GenBank/DDBJ whole genome shotgun (WGS) entry which is preliminary data.</text>
</comment>
<dbReference type="RefSeq" id="WP_186844563.1">
    <property type="nucleotide sequence ID" value="NZ_JACOME010000001.1"/>
</dbReference>